<sequence>MTGTPFPDAAKPLEESTPAKILALARVAEPPRLYDDDMYRHYPGMKLGRMADVDFFADKLGDLAAEVLAAGAEADAWALTAPAYYQLPAGANLLAERMHRMLRERGVDLPLVDLRLSFEQIAVRSLEEFRLSHNYSNCSLAQRVVERQRMEDTAAADPGWLRFAKHRVIIVNDIYVTGTQQRFMQRSLTAAGAMECHWLYIFHIEGELARACPEIEHRINNSTLTDLDSFAALLSDPTTHHTARCLSRLFNEEPESFRYLAAKLQPETRARVYRLAQDERRYESPLFAEKMRLLSGN</sequence>
<dbReference type="RefSeq" id="WP_284330790.1">
    <property type="nucleotide sequence ID" value="NZ_BSOA01000006.1"/>
</dbReference>
<dbReference type="SUPFAM" id="SSF53271">
    <property type="entry name" value="PRTase-like"/>
    <property type="match status" value="1"/>
</dbReference>
<dbReference type="Proteomes" id="UP001156627">
    <property type="component" value="Unassembled WGS sequence"/>
</dbReference>
<evidence type="ECO:0008006" key="3">
    <source>
        <dbReference type="Google" id="ProtNLM"/>
    </source>
</evidence>
<organism evidence="1 2">
    <name type="scientific">Dyella flagellata</name>
    <dbReference type="NCBI Taxonomy" id="1867833"/>
    <lineage>
        <taxon>Bacteria</taxon>
        <taxon>Pseudomonadati</taxon>
        <taxon>Pseudomonadota</taxon>
        <taxon>Gammaproteobacteria</taxon>
        <taxon>Lysobacterales</taxon>
        <taxon>Rhodanobacteraceae</taxon>
        <taxon>Dyella</taxon>
    </lineage>
</organism>
<comment type="caution">
    <text evidence="1">The sequence shown here is derived from an EMBL/GenBank/DDBJ whole genome shotgun (WGS) entry which is preliminary data.</text>
</comment>
<dbReference type="InterPro" id="IPR029057">
    <property type="entry name" value="PRTase-like"/>
</dbReference>
<dbReference type="EMBL" id="BSOA01000006">
    <property type="protein sequence ID" value="GLQ87340.1"/>
    <property type="molecule type" value="Genomic_DNA"/>
</dbReference>
<proteinExistence type="predicted"/>
<protein>
    <recommendedName>
        <fullName evidence="3">Phosphoribosyl transferase-like protein</fullName>
    </recommendedName>
</protein>
<evidence type="ECO:0000313" key="2">
    <source>
        <dbReference type="Proteomes" id="UP001156627"/>
    </source>
</evidence>
<evidence type="ECO:0000313" key="1">
    <source>
        <dbReference type="EMBL" id="GLQ87340.1"/>
    </source>
</evidence>
<reference evidence="2" key="1">
    <citation type="journal article" date="2019" name="Int. J. Syst. Evol. Microbiol.">
        <title>The Global Catalogue of Microorganisms (GCM) 10K type strain sequencing project: providing services to taxonomists for standard genome sequencing and annotation.</title>
        <authorList>
            <consortium name="The Broad Institute Genomics Platform"/>
            <consortium name="The Broad Institute Genome Sequencing Center for Infectious Disease"/>
            <person name="Wu L."/>
            <person name="Ma J."/>
        </authorList>
    </citation>
    <scope>NUCLEOTIDE SEQUENCE [LARGE SCALE GENOMIC DNA]</scope>
    <source>
        <strain evidence="2">NBRC 111981</strain>
    </source>
</reference>
<accession>A0ABQ5X6V1</accession>
<gene>
    <name evidence="1" type="ORF">GCM10007898_09060</name>
</gene>
<name>A0ABQ5X6V1_9GAMM</name>
<keyword evidence="2" id="KW-1185">Reference proteome</keyword>